<keyword evidence="2" id="KW-1185">Reference proteome</keyword>
<evidence type="ECO:0000313" key="2">
    <source>
        <dbReference type="Proteomes" id="UP000001357"/>
    </source>
</evidence>
<dbReference type="GeneID" id="5892191"/>
<dbReference type="InParanoid" id="A9V228"/>
<protein>
    <recommendedName>
        <fullName evidence="3">PARP catalytic domain-containing protein</fullName>
    </recommendedName>
</protein>
<organism evidence="1 2">
    <name type="scientific">Monosiga brevicollis</name>
    <name type="common">Choanoflagellate</name>
    <dbReference type="NCBI Taxonomy" id="81824"/>
    <lineage>
        <taxon>Eukaryota</taxon>
        <taxon>Choanoflagellata</taxon>
        <taxon>Craspedida</taxon>
        <taxon>Salpingoecidae</taxon>
        <taxon>Monosiga</taxon>
    </lineage>
</organism>
<gene>
    <name evidence="1" type="ORF">MONBRDRAFT_9098</name>
</gene>
<evidence type="ECO:0008006" key="3">
    <source>
        <dbReference type="Google" id="ProtNLM"/>
    </source>
</evidence>
<dbReference type="AlphaFoldDB" id="A9V228"/>
<evidence type="ECO:0000313" key="1">
    <source>
        <dbReference type="EMBL" id="EDQ88309.1"/>
    </source>
</evidence>
<dbReference type="EMBL" id="CH991555">
    <property type="protein sequence ID" value="EDQ88309.1"/>
    <property type="molecule type" value="Genomic_DNA"/>
</dbReference>
<dbReference type="Gene3D" id="3.90.228.10">
    <property type="match status" value="1"/>
</dbReference>
<dbReference type="KEGG" id="mbr:MONBRDRAFT_9098"/>
<sequence>MKHDPQLRTAVANIQTIIDGAPLDLTDVDWTTFKKIITQATCALDQALQAPKALNSRLSQLGLTVDNLESVIKDLHGCANQFDLKPALLELQTVLATCPAPSAQPATVPEAPPTDLAAALDMVATLHGASWDRQKLLTNIDSNLKRLVWAHVRHRMPFPLAAFSTTPTCFRRQYLLLSWQRIRWWKGVAGTHGSKGVHATFHILLLRRDKIVRLGLDCRFAGESSCHRYGYGIYQADHPVKVSKNIDTLVRIDASPPPGTHPGMTDRRTFTQAPETKRYDSVIVNGPRAFREVIIFENAQIYPELVIYYTV</sequence>
<name>A9V228_MONBE</name>
<accession>A9V228</accession>
<reference evidence="1 2" key="1">
    <citation type="journal article" date="2008" name="Nature">
        <title>The genome of the choanoflagellate Monosiga brevicollis and the origin of metazoans.</title>
        <authorList>
            <consortium name="JGI Sequencing"/>
            <person name="King N."/>
            <person name="Westbrook M.J."/>
            <person name="Young S.L."/>
            <person name="Kuo A."/>
            <person name="Abedin M."/>
            <person name="Chapman J."/>
            <person name="Fairclough S."/>
            <person name="Hellsten U."/>
            <person name="Isogai Y."/>
            <person name="Letunic I."/>
            <person name="Marr M."/>
            <person name="Pincus D."/>
            <person name="Putnam N."/>
            <person name="Rokas A."/>
            <person name="Wright K.J."/>
            <person name="Zuzow R."/>
            <person name="Dirks W."/>
            <person name="Good M."/>
            <person name="Goodstein D."/>
            <person name="Lemons D."/>
            <person name="Li W."/>
            <person name="Lyons J.B."/>
            <person name="Morris A."/>
            <person name="Nichols S."/>
            <person name="Richter D.J."/>
            <person name="Salamov A."/>
            <person name="Bork P."/>
            <person name="Lim W.A."/>
            <person name="Manning G."/>
            <person name="Miller W.T."/>
            <person name="McGinnis W."/>
            <person name="Shapiro H."/>
            <person name="Tjian R."/>
            <person name="Grigoriev I.V."/>
            <person name="Rokhsar D."/>
        </authorList>
    </citation>
    <scope>NUCLEOTIDE SEQUENCE [LARGE SCALE GENOMIC DNA]</scope>
    <source>
        <strain evidence="2">MX1 / ATCC 50154</strain>
    </source>
</reference>
<proteinExistence type="predicted"/>
<dbReference type="Proteomes" id="UP000001357">
    <property type="component" value="Unassembled WGS sequence"/>
</dbReference>
<dbReference type="RefSeq" id="XP_001746902.1">
    <property type="nucleotide sequence ID" value="XM_001746850.1"/>
</dbReference>